<proteinExistence type="predicted"/>
<protein>
    <submittedName>
        <fullName evidence="3">DUF4974 domain-containing protein</fullName>
    </submittedName>
</protein>
<name>A0A433WH79_9BACT</name>
<dbReference type="FunFam" id="2.60.120.1440:FF:000001">
    <property type="entry name" value="Putative anti-sigma factor"/>
    <property type="match status" value="1"/>
</dbReference>
<dbReference type="PANTHER" id="PTHR30273">
    <property type="entry name" value="PERIPLASMIC SIGNAL SENSOR AND SIGMA FACTOR ACTIVATOR FECR-RELATED"/>
    <property type="match status" value="1"/>
</dbReference>
<dbReference type="Proteomes" id="UP000281028">
    <property type="component" value="Unassembled WGS sequence"/>
</dbReference>
<evidence type="ECO:0000313" key="4">
    <source>
        <dbReference type="Proteomes" id="UP000281028"/>
    </source>
</evidence>
<dbReference type="Pfam" id="PF16344">
    <property type="entry name" value="FecR_C"/>
    <property type="match status" value="1"/>
</dbReference>
<keyword evidence="4" id="KW-1185">Reference proteome</keyword>
<dbReference type="InterPro" id="IPR032508">
    <property type="entry name" value="FecR_C"/>
</dbReference>
<evidence type="ECO:0000313" key="3">
    <source>
        <dbReference type="EMBL" id="NSL85840.1"/>
    </source>
</evidence>
<dbReference type="AlphaFoldDB" id="A0A433WH79"/>
<reference evidence="3" key="1">
    <citation type="submission" date="2020-05" db="EMBL/GenBank/DDBJ databases">
        <title>Chitinophaga laudate sp. nov., isolated from a tropical peat swamp.</title>
        <authorList>
            <person name="Goh C.B.S."/>
            <person name="Lee M.S."/>
            <person name="Parimannan S."/>
            <person name="Pasbakhsh P."/>
            <person name="Yule C.M."/>
            <person name="Rajandas H."/>
            <person name="Loke S."/>
            <person name="Croft L."/>
            <person name="Tan J.B.L."/>
        </authorList>
    </citation>
    <scope>NUCLEOTIDE SEQUENCE</scope>
    <source>
        <strain evidence="3">Mgbs1</strain>
    </source>
</reference>
<gene>
    <name evidence="3" type="ORF">ECE50_003290</name>
</gene>
<evidence type="ECO:0000259" key="1">
    <source>
        <dbReference type="Pfam" id="PF04773"/>
    </source>
</evidence>
<dbReference type="Gene3D" id="2.60.120.1440">
    <property type="match status" value="1"/>
</dbReference>
<dbReference type="GO" id="GO:0016989">
    <property type="term" value="F:sigma factor antagonist activity"/>
    <property type="evidence" value="ECO:0007669"/>
    <property type="project" value="TreeGrafter"/>
</dbReference>
<dbReference type="OrthoDB" id="622631at2"/>
<comment type="caution">
    <text evidence="3">The sequence shown here is derived from an EMBL/GenBank/DDBJ whole genome shotgun (WGS) entry which is preliminary data.</text>
</comment>
<dbReference type="Pfam" id="PF04773">
    <property type="entry name" value="FecR"/>
    <property type="match status" value="1"/>
</dbReference>
<dbReference type="Gene3D" id="3.55.50.30">
    <property type="match status" value="1"/>
</dbReference>
<accession>A0A433WH79</accession>
<evidence type="ECO:0000259" key="2">
    <source>
        <dbReference type="Pfam" id="PF16344"/>
    </source>
</evidence>
<dbReference type="InterPro" id="IPR006860">
    <property type="entry name" value="FecR"/>
</dbReference>
<feature type="domain" description="Protein FecR C-terminal" evidence="2">
    <location>
        <begin position="321"/>
        <end position="386"/>
    </location>
</feature>
<feature type="domain" description="FecR protein" evidence="1">
    <location>
        <begin position="186"/>
        <end position="279"/>
    </location>
</feature>
<dbReference type="InterPro" id="IPR012373">
    <property type="entry name" value="Ferrdict_sens_TM"/>
</dbReference>
<sequence length="388" mass="43301">MSEQEFLYLLHAYKQHQLDEADRQRFMQLVRDGRYSQHLQDDLLHTLQNSQGKASGWEQHEQQAVMDKLLQRVRQDNATPVKPRYILWKYAAAAVVTGLLLTAGITWFVTSPDKTSRLADNQTTAHAALPAEAPTLTLSDGSVVTLDSSAHIHLGQQGGSSIQNRNGELLYEQQQPASATAMNILTVPKGRHYQLTLADGTRVWLNAGSSLEFPASFQGNSRQVMLTGEAYFEAAANPHQPFRVKAGNMTVDVLGTRFNIMAYKDEEIIRTTLLDGAVRVGHQQQSFVLKPGEQAVMNQDNRLSVNAVNAEEEIAWKDGIFLFSDEDITAVMRQLARWYNIEISYEGAVDKKFSGKLYRSYTLEQTLSVLNATGLQCKVKGNIVTVSN</sequence>
<dbReference type="EMBL" id="RIAR02000001">
    <property type="protein sequence ID" value="NSL85840.1"/>
    <property type="molecule type" value="Genomic_DNA"/>
</dbReference>
<organism evidence="3 4">
    <name type="scientific">Chitinophaga solisilvae</name>
    <dbReference type="NCBI Taxonomy" id="1233460"/>
    <lineage>
        <taxon>Bacteria</taxon>
        <taxon>Pseudomonadati</taxon>
        <taxon>Bacteroidota</taxon>
        <taxon>Chitinophagia</taxon>
        <taxon>Chitinophagales</taxon>
        <taxon>Chitinophagaceae</taxon>
        <taxon>Chitinophaga</taxon>
    </lineage>
</organism>
<dbReference type="PANTHER" id="PTHR30273:SF2">
    <property type="entry name" value="PROTEIN FECR"/>
    <property type="match status" value="1"/>
</dbReference>